<keyword evidence="3" id="KW-0804">Transcription</keyword>
<dbReference type="PROSITE" id="PS50932">
    <property type="entry name" value="HTH_LACI_2"/>
    <property type="match status" value="1"/>
</dbReference>
<dbReference type="Proteomes" id="UP001596104">
    <property type="component" value="Unassembled WGS sequence"/>
</dbReference>
<proteinExistence type="predicted"/>
<evidence type="ECO:0000256" key="3">
    <source>
        <dbReference type="ARBA" id="ARBA00023163"/>
    </source>
</evidence>
<dbReference type="PANTHER" id="PTHR30146">
    <property type="entry name" value="LACI-RELATED TRANSCRIPTIONAL REPRESSOR"/>
    <property type="match status" value="1"/>
</dbReference>
<dbReference type="PANTHER" id="PTHR30146:SF33">
    <property type="entry name" value="TRANSCRIPTIONAL REGULATOR"/>
    <property type="match status" value="1"/>
</dbReference>
<organism evidence="5 6">
    <name type="scientific">Bosea vestrisii</name>
    <dbReference type="NCBI Taxonomy" id="151416"/>
    <lineage>
        <taxon>Bacteria</taxon>
        <taxon>Pseudomonadati</taxon>
        <taxon>Pseudomonadota</taxon>
        <taxon>Alphaproteobacteria</taxon>
        <taxon>Hyphomicrobiales</taxon>
        <taxon>Boseaceae</taxon>
        <taxon>Bosea</taxon>
    </lineage>
</organism>
<name>A0ABW0HE20_9HYPH</name>
<dbReference type="Pfam" id="PF00356">
    <property type="entry name" value="LacI"/>
    <property type="match status" value="1"/>
</dbReference>
<dbReference type="RefSeq" id="WP_377009369.1">
    <property type="nucleotide sequence ID" value="NZ_JBHSLV010000028.1"/>
</dbReference>
<evidence type="ECO:0000259" key="4">
    <source>
        <dbReference type="PROSITE" id="PS50932"/>
    </source>
</evidence>
<dbReference type="InterPro" id="IPR010982">
    <property type="entry name" value="Lambda_DNA-bd_dom_sf"/>
</dbReference>
<comment type="caution">
    <text evidence="5">The sequence shown here is derived from an EMBL/GenBank/DDBJ whole genome shotgun (WGS) entry which is preliminary data.</text>
</comment>
<evidence type="ECO:0000313" key="6">
    <source>
        <dbReference type="Proteomes" id="UP001596104"/>
    </source>
</evidence>
<dbReference type="InterPro" id="IPR000843">
    <property type="entry name" value="HTH_LacI"/>
</dbReference>
<dbReference type="InterPro" id="IPR028082">
    <property type="entry name" value="Peripla_BP_I"/>
</dbReference>
<keyword evidence="1" id="KW-0805">Transcription regulation</keyword>
<dbReference type="SMART" id="SM00354">
    <property type="entry name" value="HTH_LACI"/>
    <property type="match status" value="1"/>
</dbReference>
<protein>
    <submittedName>
        <fullName evidence="5">LacI family DNA-binding transcriptional regulator</fullName>
    </submittedName>
</protein>
<dbReference type="EMBL" id="JBHSLV010000028">
    <property type="protein sequence ID" value="MFC5394199.1"/>
    <property type="molecule type" value="Genomic_DNA"/>
</dbReference>
<evidence type="ECO:0000313" key="5">
    <source>
        <dbReference type="EMBL" id="MFC5394199.1"/>
    </source>
</evidence>
<dbReference type="CDD" id="cd01575">
    <property type="entry name" value="PBP1_GntR"/>
    <property type="match status" value="1"/>
</dbReference>
<dbReference type="InterPro" id="IPR046335">
    <property type="entry name" value="LacI/GalR-like_sensor"/>
</dbReference>
<keyword evidence="2 5" id="KW-0238">DNA-binding</keyword>
<gene>
    <name evidence="5" type="ORF">ACFPPC_16285</name>
</gene>
<dbReference type="Gene3D" id="1.10.260.40">
    <property type="entry name" value="lambda repressor-like DNA-binding domains"/>
    <property type="match status" value="1"/>
</dbReference>
<dbReference type="CDD" id="cd01392">
    <property type="entry name" value="HTH_LacI"/>
    <property type="match status" value="1"/>
</dbReference>
<feature type="domain" description="HTH lacI-type" evidence="4">
    <location>
        <begin position="11"/>
        <end position="65"/>
    </location>
</feature>
<evidence type="ECO:0000256" key="1">
    <source>
        <dbReference type="ARBA" id="ARBA00023015"/>
    </source>
</evidence>
<sequence>MTKCGEATGPVTMQSVAKAAGVSPMTVSNTFKYPERVQEETRRRVREVAAELGYIPNHVAGNLASGQSRVVGAVIPSIKNSSFYKYVRGMQDAAAETGYELVLKLADTKRQETAAIRTFIGLRVAGMTLVGNEHEDQAADLLRKTGVPVVEAWVHRDPLDMAVGYSAAAATRAMVDHLAAGGRRRMGFIGYAGDVASRYTERLPAFEERMRQHGLDPGLCHLADEADGFGAGPKALDALHRMDGSIDALLCPTDIVAAGVLFECGRRGWSVPERLAVAGWGDYEIASEISPQITTVQPNAYEMGRTAIDMVVARAAGLESGTRLTDTGFEIIARASTAAGME</sequence>
<dbReference type="SUPFAM" id="SSF47413">
    <property type="entry name" value="lambda repressor-like DNA-binding domains"/>
    <property type="match status" value="1"/>
</dbReference>
<accession>A0ABW0HE20</accession>
<dbReference type="SUPFAM" id="SSF53822">
    <property type="entry name" value="Periplasmic binding protein-like I"/>
    <property type="match status" value="1"/>
</dbReference>
<dbReference type="Pfam" id="PF13377">
    <property type="entry name" value="Peripla_BP_3"/>
    <property type="match status" value="1"/>
</dbReference>
<keyword evidence="6" id="KW-1185">Reference proteome</keyword>
<dbReference type="GO" id="GO:0003677">
    <property type="term" value="F:DNA binding"/>
    <property type="evidence" value="ECO:0007669"/>
    <property type="project" value="UniProtKB-KW"/>
</dbReference>
<reference evidence="6" key="1">
    <citation type="journal article" date="2019" name="Int. J. Syst. Evol. Microbiol.">
        <title>The Global Catalogue of Microorganisms (GCM) 10K type strain sequencing project: providing services to taxonomists for standard genome sequencing and annotation.</title>
        <authorList>
            <consortium name="The Broad Institute Genomics Platform"/>
            <consortium name="The Broad Institute Genome Sequencing Center for Infectious Disease"/>
            <person name="Wu L."/>
            <person name="Ma J."/>
        </authorList>
    </citation>
    <scope>NUCLEOTIDE SEQUENCE [LARGE SCALE GENOMIC DNA]</scope>
    <source>
        <strain evidence="6">CGMCC 1.16326</strain>
    </source>
</reference>
<dbReference type="Gene3D" id="3.40.50.2300">
    <property type="match status" value="2"/>
</dbReference>
<evidence type="ECO:0000256" key="2">
    <source>
        <dbReference type="ARBA" id="ARBA00023125"/>
    </source>
</evidence>